<keyword evidence="9" id="KW-0560">Oxidoreductase</keyword>
<evidence type="ECO:0000313" key="19">
    <source>
        <dbReference type="EMBL" id="ETS74926.1"/>
    </source>
</evidence>
<comment type="catalytic activity">
    <reaction evidence="1">
        <text>4 hydroquinone + O2 = 4 benzosemiquinone + 2 H2O</text>
        <dbReference type="Rhea" id="RHEA:11276"/>
        <dbReference type="ChEBI" id="CHEBI:15377"/>
        <dbReference type="ChEBI" id="CHEBI:15379"/>
        <dbReference type="ChEBI" id="CHEBI:17594"/>
        <dbReference type="ChEBI" id="CHEBI:17977"/>
        <dbReference type="EC" id="1.10.3.2"/>
    </reaction>
</comment>
<evidence type="ECO:0000256" key="12">
    <source>
        <dbReference type="ARBA" id="ARBA00023180"/>
    </source>
</evidence>
<feature type="chain" id="PRO_5004835260" description="laccase" evidence="15">
    <location>
        <begin position="22"/>
        <end position="622"/>
    </location>
</feature>
<keyword evidence="6" id="KW-0479">Metal-binding</keyword>
<feature type="domain" description="Plastocyanin-like" evidence="16">
    <location>
        <begin position="258"/>
        <end position="386"/>
    </location>
</feature>
<dbReference type="InterPro" id="IPR011706">
    <property type="entry name" value="Cu-oxidase_C"/>
</dbReference>
<evidence type="ECO:0000256" key="10">
    <source>
        <dbReference type="ARBA" id="ARBA00023008"/>
    </source>
</evidence>
<feature type="domain" description="Plastocyanin-like" evidence="18">
    <location>
        <begin position="132"/>
        <end position="248"/>
    </location>
</feature>
<dbReference type="Gene3D" id="2.60.40.420">
    <property type="entry name" value="Cupredoxins - blue copper proteins"/>
    <property type="match status" value="3"/>
</dbReference>
<dbReference type="InterPro" id="IPR001117">
    <property type="entry name" value="Cu-oxidase_2nd"/>
</dbReference>
<dbReference type="EMBL" id="KI912119">
    <property type="protein sequence ID" value="ETS74926.1"/>
    <property type="molecule type" value="Genomic_DNA"/>
</dbReference>
<evidence type="ECO:0000256" key="5">
    <source>
        <dbReference type="ARBA" id="ARBA00012297"/>
    </source>
</evidence>
<evidence type="ECO:0000256" key="8">
    <source>
        <dbReference type="ARBA" id="ARBA00022737"/>
    </source>
</evidence>
<sequence length="622" mass="67457">MRFISCLQLLVTCSVASPLLGLENAALEKRQGGPPPSPTNGNGVTMVPPTQNPTLPGFPGGRPTLAPGPSPTRTLGSLPPSTNQPAPPSGPVAPCAGNTANSRSQWCNYSVDTDYTNVVPNTGRTREYWLTITEITASPDGFARPVMAVNGTVPGPTIIGDWGDTMVIHVTNGLQTSTNGSSIHWHGIRQNYTNEYDGVPSITQCPTAPGETITYTWRATQYGTSWYHSHFALQAWEGVFGGLIINGPATANYDVDKGTIILSDWSHATSNSLYDYAQTVGPPTLDNGLINGTNTFDGSGTRFTTSFVSGTSYRLRIINSAIDTHWKFSIDGHTLQVIAADFVPIVPYTTNYINIGMGQRYDVIVTANQASTAQNFWMRAIPQEACSSNANADDILGIVTYGTVQDPTTTAWDYTDGCDDETMDLVPHFAQNVESADIQTSEDVSIGVLGNLFKWTLNSTTLLTDWGAPTLGRVLSGDTVFNAQDNIITLPNKDDWFYIVVETQIGVTHPLHLHGHDFYVLAQGTGNFTSDVTLKTTNPMRRDVAMLPSGGYIVMAWKTDNPGIWLMHCHIGWHTSEGFALQFAERISEIASFTNTQYIEDQCNAWNSFKTSKGVVQEDSGV</sequence>
<dbReference type="FunFam" id="2.60.40.420:FF:000021">
    <property type="entry name" value="Extracellular dihydrogeodin oxidase/laccase"/>
    <property type="match status" value="1"/>
</dbReference>
<dbReference type="CDD" id="cd13854">
    <property type="entry name" value="CuRO_1_MaLCC_like"/>
    <property type="match status" value="1"/>
</dbReference>
<dbReference type="GO" id="GO:0046274">
    <property type="term" value="P:lignin catabolic process"/>
    <property type="evidence" value="ECO:0007669"/>
    <property type="project" value="UniProtKB-KW"/>
</dbReference>
<reference evidence="20" key="1">
    <citation type="journal article" date="2015" name="BMC Genomics">
        <title>Genomic and transcriptomic analysis of the endophytic fungus Pestalotiopsis fici reveals its lifestyle and high potential for synthesis of natural products.</title>
        <authorList>
            <person name="Wang X."/>
            <person name="Zhang X."/>
            <person name="Liu L."/>
            <person name="Xiang M."/>
            <person name="Wang W."/>
            <person name="Sun X."/>
            <person name="Che Y."/>
            <person name="Guo L."/>
            <person name="Liu G."/>
            <person name="Guo L."/>
            <person name="Wang C."/>
            <person name="Yin W.B."/>
            <person name="Stadler M."/>
            <person name="Zhang X."/>
            <person name="Liu X."/>
        </authorList>
    </citation>
    <scope>NUCLEOTIDE SEQUENCE [LARGE SCALE GENOMIC DNA]</scope>
    <source>
        <strain evidence="20">W106-1 / CGMCC3.15140</strain>
    </source>
</reference>
<evidence type="ECO:0000313" key="20">
    <source>
        <dbReference type="Proteomes" id="UP000030651"/>
    </source>
</evidence>
<evidence type="ECO:0000259" key="18">
    <source>
        <dbReference type="Pfam" id="PF07732"/>
    </source>
</evidence>
<keyword evidence="20" id="KW-1185">Reference proteome</keyword>
<accession>W3WQ24</accession>
<evidence type="ECO:0000256" key="7">
    <source>
        <dbReference type="ARBA" id="ARBA00022729"/>
    </source>
</evidence>
<dbReference type="OMA" id="THWKFTI"/>
<dbReference type="Pfam" id="PF00394">
    <property type="entry name" value="Cu-oxidase"/>
    <property type="match status" value="1"/>
</dbReference>
<dbReference type="PANTHER" id="PTHR11709:SF502">
    <property type="entry name" value="MULTICOPPER OXIDASE"/>
    <property type="match status" value="1"/>
</dbReference>
<name>W3WQ24_PESFW</name>
<evidence type="ECO:0000259" key="16">
    <source>
        <dbReference type="Pfam" id="PF00394"/>
    </source>
</evidence>
<dbReference type="Pfam" id="PF07732">
    <property type="entry name" value="Cu-oxidase_3"/>
    <property type="match status" value="1"/>
</dbReference>
<organism evidence="19 20">
    <name type="scientific">Pestalotiopsis fici (strain W106-1 / CGMCC3.15140)</name>
    <dbReference type="NCBI Taxonomy" id="1229662"/>
    <lineage>
        <taxon>Eukaryota</taxon>
        <taxon>Fungi</taxon>
        <taxon>Dikarya</taxon>
        <taxon>Ascomycota</taxon>
        <taxon>Pezizomycotina</taxon>
        <taxon>Sordariomycetes</taxon>
        <taxon>Xylariomycetidae</taxon>
        <taxon>Amphisphaeriales</taxon>
        <taxon>Sporocadaceae</taxon>
        <taxon>Pestalotiopsis</taxon>
    </lineage>
</organism>
<dbReference type="GO" id="GO:0052716">
    <property type="term" value="F:hydroquinone:oxygen oxidoreductase activity"/>
    <property type="evidence" value="ECO:0007669"/>
    <property type="project" value="UniProtKB-EC"/>
</dbReference>
<dbReference type="PANTHER" id="PTHR11709">
    <property type="entry name" value="MULTI-COPPER OXIDASE"/>
    <property type="match status" value="1"/>
</dbReference>
<dbReference type="GeneID" id="19278423"/>
<dbReference type="HOGENOM" id="CLU_006504_3_2_1"/>
<proteinExistence type="inferred from homology"/>
<evidence type="ECO:0000256" key="2">
    <source>
        <dbReference type="ARBA" id="ARBA00001935"/>
    </source>
</evidence>
<dbReference type="AlphaFoldDB" id="W3WQ24"/>
<keyword evidence="13" id="KW-0439">Lignin degradation</keyword>
<dbReference type="GO" id="GO:0005507">
    <property type="term" value="F:copper ion binding"/>
    <property type="evidence" value="ECO:0007669"/>
    <property type="project" value="InterPro"/>
</dbReference>
<protein>
    <recommendedName>
        <fullName evidence="5">laccase</fullName>
        <ecNumber evidence="5">1.10.3.2</ecNumber>
    </recommendedName>
</protein>
<evidence type="ECO:0000256" key="6">
    <source>
        <dbReference type="ARBA" id="ARBA00022723"/>
    </source>
</evidence>
<dbReference type="InterPro" id="IPR045087">
    <property type="entry name" value="Cu-oxidase_fam"/>
</dbReference>
<evidence type="ECO:0000256" key="3">
    <source>
        <dbReference type="ARBA" id="ARBA00005179"/>
    </source>
</evidence>
<feature type="region of interest" description="Disordered" evidence="14">
    <location>
        <begin position="28"/>
        <end position="97"/>
    </location>
</feature>
<evidence type="ECO:0000256" key="9">
    <source>
        <dbReference type="ARBA" id="ARBA00023002"/>
    </source>
</evidence>
<feature type="compositionally biased region" description="Polar residues" evidence="14">
    <location>
        <begin position="71"/>
        <end position="84"/>
    </location>
</feature>
<dbReference type="InterPro" id="IPR008972">
    <property type="entry name" value="Cupredoxin"/>
</dbReference>
<evidence type="ECO:0000256" key="4">
    <source>
        <dbReference type="ARBA" id="ARBA00010609"/>
    </source>
</evidence>
<keyword evidence="12" id="KW-0325">Glycoprotein</keyword>
<evidence type="ECO:0000256" key="11">
    <source>
        <dbReference type="ARBA" id="ARBA00023157"/>
    </source>
</evidence>
<evidence type="ECO:0000256" key="13">
    <source>
        <dbReference type="ARBA" id="ARBA00023185"/>
    </source>
</evidence>
<feature type="domain" description="Plastocyanin-like" evidence="17">
    <location>
        <begin position="477"/>
        <end position="586"/>
    </location>
</feature>
<dbReference type="SUPFAM" id="SSF49503">
    <property type="entry name" value="Cupredoxins"/>
    <property type="match status" value="3"/>
</dbReference>
<dbReference type="CDD" id="cd13880">
    <property type="entry name" value="CuRO_2_MaLCC_like"/>
    <property type="match status" value="1"/>
</dbReference>
<evidence type="ECO:0000256" key="14">
    <source>
        <dbReference type="SAM" id="MobiDB-lite"/>
    </source>
</evidence>
<keyword evidence="8" id="KW-0677">Repeat</keyword>
<dbReference type="InterPro" id="IPR011707">
    <property type="entry name" value="Cu-oxidase-like_N"/>
</dbReference>
<dbReference type="Pfam" id="PF07731">
    <property type="entry name" value="Cu-oxidase_2"/>
    <property type="match status" value="1"/>
</dbReference>
<evidence type="ECO:0000259" key="17">
    <source>
        <dbReference type="Pfam" id="PF07731"/>
    </source>
</evidence>
<keyword evidence="7 15" id="KW-0732">Signal</keyword>
<dbReference type="FunFam" id="2.60.40.420:FF:000046">
    <property type="entry name" value="Multicopper oxidase"/>
    <property type="match status" value="1"/>
</dbReference>
<dbReference type="FunFam" id="2.60.40.420:FF:000038">
    <property type="entry name" value="Extracellular dihydrogeodin oxidase/laccase"/>
    <property type="match status" value="1"/>
</dbReference>
<dbReference type="KEGG" id="pfy:PFICI_13410"/>
<dbReference type="OrthoDB" id="2121828at2759"/>
<dbReference type="eggNOG" id="KOG1263">
    <property type="taxonomic scope" value="Eukaryota"/>
</dbReference>
<comment type="similarity">
    <text evidence="4">Belongs to the multicopper oxidase family.</text>
</comment>
<evidence type="ECO:0000256" key="15">
    <source>
        <dbReference type="SAM" id="SignalP"/>
    </source>
</evidence>
<evidence type="ECO:0000256" key="1">
    <source>
        <dbReference type="ARBA" id="ARBA00000349"/>
    </source>
</evidence>
<keyword evidence="10" id="KW-0186">Copper</keyword>
<gene>
    <name evidence="19" type="ORF">PFICI_13410</name>
</gene>
<keyword evidence="11" id="KW-1015">Disulfide bond</keyword>
<dbReference type="RefSeq" id="XP_007840182.1">
    <property type="nucleotide sequence ID" value="XM_007841991.1"/>
</dbReference>
<comment type="cofactor">
    <cofactor evidence="2">
        <name>Cu cation</name>
        <dbReference type="ChEBI" id="CHEBI:23378"/>
    </cofactor>
</comment>
<dbReference type="InParanoid" id="W3WQ24"/>
<dbReference type="EC" id="1.10.3.2" evidence="5"/>
<comment type="pathway">
    <text evidence="3">Secondary metabolite biosynthesis.</text>
</comment>
<feature type="signal peptide" evidence="15">
    <location>
        <begin position="1"/>
        <end position="21"/>
    </location>
</feature>
<dbReference type="Proteomes" id="UP000030651">
    <property type="component" value="Unassembled WGS sequence"/>
</dbReference>
<dbReference type="CDD" id="cd13901">
    <property type="entry name" value="CuRO_3_MaLCC_like"/>
    <property type="match status" value="1"/>
</dbReference>